<gene>
    <name evidence="6" type="ORF">NG821_04595</name>
</gene>
<dbReference type="EMBL" id="JAMXLY010000011">
    <property type="protein sequence ID" value="MCO6025122.1"/>
    <property type="molecule type" value="Genomic_DNA"/>
</dbReference>
<evidence type="ECO:0000256" key="2">
    <source>
        <dbReference type="SAM" id="Phobius"/>
    </source>
</evidence>
<organism evidence="6 7">
    <name type="scientific">Segatella cerevisiae</name>
    <dbReference type="NCBI Taxonomy" id="2053716"/>
    <lineage>
        <taxon>Bacteria</taxon>
        <taxon>Pseudomonadati</taxon>
        <taxon>Bacteroidota</taxon>
        <taxon>Bacteroidia</taxon>
        <taxon>Bacteroidales</taxon>
        <taxon>Prevotellaceae</taxon>
        <taxon>Segatella</taxon>
    </lineage>
</organism>
<dbReference type="Proteomes" id="UP001204015">
    <property type="component" value="Unassembled WGS sequence"/>
</dbReference>
<dbReference type="Gene3D" id="3.30.1950.10">
    <property type="entry name" value="wza like domain"/>
    <property type="match status" value="1"/>
</dbReference>
<dbReference type="RefSeq" id="WP_252760485.1">
    <property type="nucleotide sequence ID" value="NZ_JAMXLY010000011.1"/>
</dbReference>
<dbReference type="InterPro" id="IPR019554">
    <property type="entry name" value="Soluble_ligand-bd"/>
</dbReference>
<keyword evidence="2" id="KW-0812">Transmembrane</keyword>
<evidence type="ECO:0000256" key="1">
    <source>
        <dbReference type="ARBA" id="ARBA00022729"/>
    </source>
</evidence>
<feature type="domain" description="Polysaccharide export protein N-terminal" evidence="4">
    <location>
        <begin position="47"/>
        <end position="147"/>
    </location>
</feature>
<comment type="caution">
    <text evidence="6">The sequence shown here is derived from an EMBL/GenBank/DDBJ whole genome shotgun (WGS) entry which is preliminary data.</text>
</comment>
<evidence type="ECO:0000259" key="4">
    <source>
        <dbReference type="Pfam" id="PF02563"/>
    </source>
</evidence>
<dbReference type="PANTHER" id="PTHR33619">
    <property type="entry name" value="POLYSACCHARIDE EXPORT PROTEIN GFCE-RELATED"/>
    <property type="match status" value="1"/>
</dbReference>
<protein>
    <submittedName>
        <fullName evidence="6">Polysaccharide export protein</fullName>
    </submittedName>
</protein>
<reference evidence="6 7" key="1">
    <citation type="submission" date="2022-06" db="EMBL/GenBank/DDBJ databases">
        <title>A taxonomic note on the genus Prevotella: Description of four novel genera and emended description of the genera Hallella and Xylanibacter.</title>
        <authorList>
            <person name="Hitch T.C.A."/>
        </authorList>
    </citation>
    <scope>NUCLEOTIDE SEQUENCE [LARGE SCALE GENOMIC DNA]</scope>
    <source>
        <strain evidence="6 7">DSM 100619</strain>
    </source>
</reference>
<keyword evidence="2" id="KW-0472">Membrane</keyword>
<keyword evidence="1 3" id="KW-0732">Signal</keyword>
<sequence>MKKLICLALSCMAMVMVLTLDSCGSAKGVAYFQNADSVSLAASKVLYDAKIMPKDQLTITVNATNPEAAAPFNLSVSATIGTSGQLNTGSGGNLQGYLVDNDGNINFPIVGSLHVAGLTKDECENMIKDKIMPYMAKTEKPIVTVRMASYRVTVLGEVKNPGVVQVPTEKMSVLEAIAQAGDLTIYGLRNNVMLIREAADGEKSIHRLNLNDANLINSPYYYLQQNDILYVQPNGVQAKNSAIGSSTTIWFSLVGIVTSVASLIVNILRN</sequence>
<feature type="chain" id="PRO_5047214726" evidence="3">
    <location>
        <begin position="27"/>
        <end position="270"/>
    </location>
</feature>
<dbReference type="Gene3D" id="3.10.560.10">
    <property type="entry name" value="Outer membrane lipoprotein wza domain like"/>
    <property type="match status" value="1"/>
</dbReference>
<feature type="domain" description="Soluble ligand binding" evidence="5">
    <location>
        <begin position="151"/>
        <end position="203"/>
    </location>
</feature>
<keyword evidence="2" id="KW-1133">Transmembrane helix</keyword>
<evidence type="ECO:0000313" key="7">
    <source>
        <dbReference type="Proteomes" id="UP001204015"/>
    </source>
</evidence>
<feature type="signal peptide" evidence="3">
    <location>
        <begin position="1"/>
        <end position="26"/>
    </location>
</feature>
<accession>A0ABT1BVM1</accession>
<evidence type="ECO:0000313" key="6">
    <source>
        <dbReference type="EMBL" id="MCO6025122.1"/>
    </source>
</evidence>
<dbReference type="InterPro" id="IPR049712">
    <property type="entry name" value="Poly_export"/>
</dbReference>
<evidence type="ECO:0000256" key="3">
    <source>
        <dbReference type="SAM" id="SignalP"/>
    </source>
</evidence>
<keyword evidence="7" id="KW-1185">Reference proteome</keyword>
<name>A0ABT1BVM1_9BACT</name>
<evidence type="ECO:0000259" key="5">
    <source>
        <dbReference type="Pfam" id="PF10531"/>
    </source>
</evidence>
<feature type="transmembrane region" description="Helical" evidence="2">
    <location>
        <begin position="249"/>
        <end position="268"/>
    </location>
</feature>
<dbReference type="Pfam" id="PF10531">
    <property type="entry name" value="SLBB"/>
    <property type="match status" value="1"/>
</dbReference>
<dbReference type="InterPro" id="IPR003715">
    <property type="entry name" value="Poly_export_N"/>
</dbReference>
<dbReference type="PANTHER" id="PTHR33619:SF3">
    <property type="entry name" value="POLYSACCHARIDE EXPORT PROTEIN GFCE-RELATED"/>
    <property type="match status" value="1"/>
</dbReference>
<proteinExistence type="predicted"/>
<dbReference type="Pfam" id="PF02563">
    <property type="entry name" value="Poly_export"/>
    <property type="match status" value="1"/>
</dbReference>